<comment type="caution">
    <text evidence="1">The sequence shown here is derived from an EMBL/GenBank/DDBJ whole genome shotgun (WGS) entry which is preliminary data.</text>
</comment>
<reference evidence="1" key="1">
    <citation type="submission" date="2019-08" db="EMBL/GenBank/DDBJ databases">
        <authorList>
            <person name="Kucharzyk K."/>
            <person name="Murdoch R.W."/>
            <person name="Higgins S."/>
            <person name="Loffler F."/>
        </authorList>
    </citation>
    <scope>NUCLEOTIDE SEQUENCE</scope>
</reference>
<organism evidence="1">
    <name type="scientific">bioreactor metagenome</name>
    <dbReference type="NCBI Taxonomy" id="1076179"/>
    <lineage>
        <taxon>unclassified sequences</taxon>
        <taxon>metagenomes</taxon>
        <taxon>ecological metagenomes</taxon>
    </lineage>
</organism>
<gene>
    <name evidence="1" type="ORF">SDC9_76788</name>
</gene>
<dbReference type="AlphaFoldDB" id="A0A644YP51"/>
<evidence type="ECO:0000313" key="1">
    <source>
        <dbReference type="EMBL" id="MPM30240.1"/>
    </source>
</evidence>
<dbReference type="EMBL" id="VSSQ01005734">
    <property type="protein sequence ID" value="MPM30240.1"/>
    <property type="molecule type" value="Genomic_DNA"/>
</dbReference>
<accession>A0A644YP51</accession>
<name>A0A644YP51_9ZZZZ</name>
<proteinExistence type="predicted"/>
<sequence>MPDYKMDINGGLGLSEYSNIFDYMGVVDKNDNFTITLDSVDKNNIKIITSMLKDSNFSILEEGINQRGEYYINANKYK</sequence>
<protein>
    <submittedName>
        <fullName evidence="1">Uncharacterized protein</fullName>
    </submittedName>
</protein>